<reference evidence="3 4" key="1">
    <citation type="submission" date="2023-06" db="EMBL/GenBank/DDBJ databases">
        <title>Aquibacillus rhizosphaerae LR5S19.</title>
        <authorList>
            <person name="Sun J.-Q."/>
        </authorList>
    </citation>
    <scope>NUCLEOTIDE SEQUENCE [LARGE SCALE GENOMIC DNA]</scope>
    <source>
        <strain evidence="3 4">LR5S19</strain>
    </source>
</reference>
<gene>
    <name evidence="3" type="ORF">QQS35_10380</name>
</gene>
<keyword evidence="4" id="KW-1185">Reference proteome</keyword>
<dbReference type="EMBL" id="JASTZU010000034">
    <property type="protein sequence ID" value="MDL4840857.1"/>
    <property type="molecule type" value="Genomic_DNA"/>
</dbReference>
<sequence length="68" mass="7387">MSETPEQRRERLRLEEKKGNPIGNLSDATNSASSGSLVELVNGLGWKGTGILILVAIVGFILFSVFIR</sequence>
<accession>A0ABT7L4R4</accession>
<feature type="compositionally biased region" description="Basic and acidic residues" evidence="1">
    <location>
        <begin position="1"/>
        <end position="19"/>
    </location>
</feature>
<proteinExistence type="predicted"/>
<dbReference type="Proteomes" id="UP001235343">
    <property type="component" value="Unassembled WGS sequence"/>
</dbReference>
<evidence type="ECO:0000256" key="1">
    <source>
        <dbReference type="SAM" id="MobiDB-lite"/>
    </source>
</evidence>
<keyword evidence="2" id="KW-0472">Membrane</keyword>
<evidence type="ECO:0000256" key="2">
    <source>
        <dbReference type="SAM" id="Phobius"/>
    </source>
</evidence>
<keyword evidence="2" id="KW-0812">Transmembrane</keyword>
<evidence type="ECO:0000313" key="4">
    <source>
        <dbReference type="Proteomes" id="UP001235343"/>
    </source>
</evidence>
<comment type="caution">
    <text evidence="3">The sequence shown here is derived from an EMBL/GenBank/DDBJ whole genome shotgun (WGS) entry which is preliminary data.</text>
</comment>
<feature type="region of interest" description="Disordered" evidence="1">
    <location>
        <begin position="1"/>
        <end position="32"/>
    </location>
</feature>
<dbReference type="Pfam" id="PF19893">
    <property type="entry name" value="DUF6366"/>
    <property type="match status" value="1"/>
</dbReference>
<protein>
    <submittedName>
        <fullName evidence="3">DUF6366 family protein</fullName>
    </submittedName>
</protein>
<name>A0ABT7L4R4_9BACI</name>
<keyword evidence="2" id="KW-1133">Transmembrane helix</keyword>
<dbReference type="RefSeq" id="WP_285932004.1">
    <property type="nucleotide sequence ID" value="NZ_JASTZU010000034.1"/>
</dbReference>
<organism evidence="3 4">
    <name type="scientific">Aquibacillus rhizosphaerae</name>
    <dbReference type="NCBI Taxonomy" id="3051431"/>
    <lineage>
        <taxon>Bacteria</taxon>
        <taxon>Bacillati</taxon>
        <taxon>Bacillota</taxon>
        <taxon>Bacilli</taxon>
        <taxon>Bacillales</taxon>
        <taxon>Bacillaceae</taxon>
        <taxon>Aquibacillus</taxon>
    </lineage>
</organism>
<evidence type="ECO:0000313" key="3">
    <source>
        <dbReference type="EMBL" id="MDL4840857.1"/>
    </source>
</evidence>
<dbReference type="InterPro" id="IPR045946">
    <property type="entry name" value="DUF6366"/>
</dbReference>
<feature type="transmembrane region" description="Helical" evidence="2">
    <location>
        <begin position="44"/>
        <end position="67"/>
    </location>
</feature>